<feature type="region of interest" description="Disordered" evidence="4">
    <location>
        <begin position="1"/>
        <end position="20"/>
    </location>
</feature>
<feature type="compositionally biased region" description="Low complexity" evidence="4">
    <location>
        <begin position="43"/>
        <end position="66"/>
    </location>
</feature>
<feature type="domain" description="Plastocyanin-like" evidence="7">
    <location>
        <begin position="103"/>
        <end position="206"/>
    </location>
</feature>
<evidence type="ECO:0000313" key="9">
    <source>
        <dbReference type="Proteomes" id="UP001596241"/>
    </source>
</evidence>
<evidence type="ECO:0000256" key="1">
    <source>
        <dbReference type="ARBA" id="ARBA00022723"/>
    </source>
</evidence>
<accession>A0ABW1FJL5</accession>
<dbReference type="InterPro" id="IPR011707">
    <property type="entry name" value="Cu-oxidase-like_N"/>
</dbReference>
<dbReference type="PROSITE" id="PS00080">
    <property type="entry name" value="MULTICOPPER_OXIDASE2"/>
    <property type="match status" value="1"/>
</dbReference>
<keyword evidence="1" id="KW-0479">Metal-binding</keyword>
<dbReference type="PANTHER" id="PTHR11709:SF394">
    <property type="entry name" value="FI03373P-RELATED"/>
    <property type="match status" value="1"/>
</dbReference>
<gene>
    <name evidence="8" type="ORF">ACFP3M_14995</name>
</gene>
<keyword evidence="3" id="KW-0186">Copper</keyword>
<dbReference type="InterPro" id="IPR006311">
    <property type="entry name" value="TAT_signal"/>
</dbReference>
<dbReference type="Pfam" id="PF00394">
    <property type="entry name" value="Cu-oxidase"/>
    <property type="match status" value="1"/>
</dbReference>
<feature type="region of interest" description="Disordered" evidence="4">
    <location>
        <begin position="243"/>
        <end position="263"/>
    </location>
</feature>
<dbReference type="PANTHER" id="PTHR11709">
    <property type="entry name" value="MULTI-COPPER OXIDASE"/>
    <property type="match status" value="1"/>
</dbReference>
<reference evidence="9" key="1">
    <citation type="journal article" date="2019" name="Int. J. Syst. Evol. Microbiol.">
        <title>The Global Catalogue of Microorganisms (GCM) 10K type strain sequencing project: providing services to taxonomists for standard genome sequencing and annotation.</title>
        <authorList>
            <consortium name="The Broad Institute Genomics Platform"/>
            <consortium name="The Broad Institute Genome Sequencing Center for Infectious Disease"/>
            <person name="Wu L."/>
            <person name="Ma J."/>
        </authorList>
    </citation>
    <scope>NUCLEOTIDE SEQUENCE [LARGE SCALE GENOMIC DNA]</scope>
    <source>
        <strain evidence="9">CGMCC 1.15809</strain>
    </source>
</reference>
<dbReference type="InterPro" id="IPR008972">
    <property type="entry name" value="Cupredoxin"/>
</dbReference>
<dbReference type="InterPro" id="IPR034279">
    <property type="entry name" value="CuRO_3_CopA"/>
</dbReference>
<evidence type="ECO:0000259" key="5">
    <source>
        <dbReference type="Pfam" id="PF00394"/>
    </source>
</evidence>
<dbReference type="CDD" id="cd13896">
    <property type="entry name" value="CuRO_3_CopA"/>
    <property type="match status" value="1"/>
</dbReference>
<dbReference type="InterPro" id="IPR001117">
    <property type="entry name" value="Cu-oxidase_2nd"/>
</dbReference>
<comment type="caution">
    <text evidence="8">The sequence shown here is derived from an EMBL/GenBank/DDBJ whole genome shotgun (WGS) entry which is preliminary data.</text>
</comment>
<name>A0ABW1FJL5_9ACTN</name>
<protein>
    <submittedName>
        <fullName evidence="8">Multicopper oxidase family protein</fullName>
    </submittedName>
</protein>
<evidence type="ECO:0000313" key="8">
    <source>
        <dbReference type="EMBL" id="MFC5894125.1"/>
    </source>
</evidence>
<dbReference type="CDD" id="cd13861">
    <property type="entry name" value="CuRO_1_CumA_like"/>
    <property type="match status" value="1"/>
</dbReference>
<keyword evidence="9" id="KW-1185">Reference proteome</keyword>
<feature type="region of interest" description="Disordered" evidence="4">
    <location>
        <begin position="43"/>
        <end position="86"/>
    </location>
</feature>
<keyword evidence="2" id="KW-0560">Oxidoreductase</keyword>
<evidence type="ECO:0000259" key="6">
    <source>
        <dbReference type="Pfam" id="PF07731"/>
    </source>
</evidence>
<dbReference type="RefSeq" id="WP_345083551.1">
    <property type="nucleotide sequence ID" value="NZ_BAAAWG010000007.1"/>
</dbReference>
<evidence type="ECO:0000256" key="4">
    <source>
        <dbReference type="SAM" id="MobiDB-lite"/>
    </source>
</evidence>
<dbReference type="CDD" id="cd13870">
    <property type="entry name" value="CuRO_2_CopA_like_1"/>
    <property type="match status" value="1"/>
</dbReference>
<dbReference type="InterPro" id="IPR011706">
    <property type="entry name" value="Cu-oxidase_C"/>
</dbReference>
<evidence type="ECO:0000256" key="2">
    <source>
        <dbReference type="ARBA" id="ARBA00023002"/>
    </source>
</evidence>
<evidence type="ECO:0000256" key="3">
    <source>
        <dbReference type="ARBA" id="ARBA00023008"/>
    </source>
</evidence>
<dbReference type="InterPro" id="IPR002355">
    <property type="entry name" value="Cu_oxidase_Cu_BS"/>
</dbReference>
<sequence>MRPERPSRPQTEPSARPAEPGRRALLGAGAAAVAAGLLGSGDTAAARPARADGKGAAAAADGVPPGYVTPGGSRVRDTERRRGNGPVRQMSLLATPAPVRLGARTVNTWTYEGALTGPEIRVSAGDMLAVDFANDLPHATTVHWHGLTLRNDMDGVPGITQDAVAPGESFAYRFMTQRPGTYYYHPHVGVQQDRGLYGPLIIEDPREPLAYDREWVVVLDDWVDGVDGSDPDAILKELNHGMSSGHEMRAAAPEPKGPPRMLERSHSDLLGGEAGNVDYPLHLINGRTADDPETFAAAPGDRIRIRIINAGGDTAYRVALGGHTMTITHTDGHPVEHADTDTLLIGMSERYDVLVTAKDGVFPLTALAEGKKHLAQALLRTGGGAAPGPGARPRELDGKLVTAFDLDCGESARLPDREVDRRHQLVLTGSMRRFDWAINRKPYTSSQRYPVREGERVELVFRNHSPMWHPMHLHGHPFELTYGGARKDTVIVRPGHTVRVHLDADNPGLWMLHCHNVYHSESGMMTVLGYRE</sequence>
<dbReference type="InterPro" id="IPR045087">
    <property type="entry name" value="Cu-oxidase_fam"/>
</dbReference>
<dbReference type="Proteomes" id="UP001596241">
    <property type="component" value="Unassembled WGS sequence"/>
</dbReference>
<organism evidence="8 9">
    <name type="scientific">Streptomyces ramulosus</name>
    <dbReference type="NCBI Taxonomy" id="47762"/>
    <lineage>
        <taxon>Bacteria</taxon>
        <taxon>Bacillati</taxon>
        <taxon>Actinomycetota</taxon>
        <taxon>Actinomycetes</taxon>
        <taxon>Kitasatosporales</taxon>
        <taxon>Streptomycetaceae</taxon>
        <taxon>Streptomyces</taxon>
    </lineage>
</organism>
<evidence type="ECO:0000259" key="7">
    <source>
        <dbReference type="Pfam" id="PF07732"/>
    </source>
</evidence>
<dbReference type="Gene3D" id="2.60.40.420">
    <property type="entry name" value="Cupredoxins - blue copper proteins"/>
    <property type="match status" value="2"/>
</dbReference>
<feature type="domain" description="Plastocyanin-like" evidence="5">
    <location>
        <begin position="278"/>
        <end position="380"/>
    </location>
</feature>
<proteinExistence type="predicted"/>
<dbReference type="Pfam" id="PF07731">
    <property type="entry name" value="Cu-oxidase_2"/>
    <property type="match status" value="1"/>
</dbReference>
<dbReference type="SUPFAM" id="SSF49503">
    <property type="entry name" value="Cupredoxins"/>
    <property type="match status" value="3"/>
</dbReference>
<dbReference type="PROSITE" id="PS51318">
    <property type="entry name" value="TAT"/>
    <property type="match status" value="1"/>
</dbReference>
<dbReference type="Pfam" id="PF07732">
    <property type="entry name" value="Cu-oxidase_3"/>
    <property type="match status" value="1"/>
</dbReference>
<feature type="domain" description="Plastocyanin-like" evidence="6">
    <location>
        <begin position="424"/>
        <end position="528"/>
    </location>
</feature>
<dbReference type="EMBL" id="JBHSPW010000006">
    <property type="protein sequence ID" value="MFC5894125.1"/>
    <property type="molecule type" value="Genomic_DNA"/>
</dbReference>